<comment type="subcellular location">
    <subcellularLocation>
        <location evidence="5 7">Cytoplasm</location>
    </subcellularLocation>
</comment>
<comment type="subunit">
    <text evidence="5 7">Monomer.</text>
</comment>
<feature type="binding site" evidence="5">
    <location>
        <position position="36"/>
    </location>
    <ligand>
        <name>AMP</name>
        <dbReference type="ChEBI" id="CHEBI:456215"/>
    </ligand>
</feature>
<accession>A0A1F5MI47</accession>
<dbReference type="PANTHER" id="PTHR23359">
    <property type="entry name" value="NUCLEOTIDE KINASE"/>
    <property type="match status" value="1"/>
</dbReference>
<evidence type="ECO:0000256" key="7">
    <source>
        <dbReference type="RuleBase" id="RU003331"/>
    </source>
</evidence>
<gene>
    <name evidence="5" type="primary">adk</name>
    <name evidence="8" type="ORF">A3I48_00330</name>
</gene>
<dbReference type="InterPro" id="IPR027417">
    <property type="entry name" value="P-loop_NTPase"/>
</dbReference>
<keyword evidence="2 5" id="KW-0545">Nucleotide biosynthesis</keyword>
<dbReference type="Proteomes" id="UP000178859">
    <property type="component" value="Unassembled WGS sequence"/>
</dbReference>
<feature type="binding site" evidence="5">
    <location>
        <position position="92"/>
    </location>
    <ligand>
        <name>AMP</name>
        <dbReference type="ChEBI" id="CHEBI:456215"/>
    </ligand>
</feature>
<comment type="pathway">
    <text evidence="5">Purine metabolism; AMP biosynthesis via salvage pathway; AMP from ADP: step 1/1.</text>
</comment>
<dbReference type="CDD" id="cd01428">
    <property type="entry name" value="ADK"/>
    <property type="match status" value="1"/>
</dbReference>
<feature type="binding site" evidence="5">
    <location>
        <position position="161"/>
    </location>
    <ligand>
        <name>ATP</name>
        <dbReference type="ChEBI" id="CHEBI:30616"/>
    </ligand>
</feature>
<dbReference type="Pfam" id="PF00406">
    <property type="entry name" value="ADK"/>
    <property type="match status" value="1"/>
</dbReference>
<dbReference type="GO" id="GO:0004017">
    <property type="term" value="F:AMP kinase activity"/>
    <property type="evidence" value="ECO:0007669"/>
    <property type="project" value="UniProtKB-UniRule"/>
</dbReference>
<dbReference type="SUPFAM" id="SSF52540">
    <property type="entry name" value="P-loop containing nucleoside triphosphate hydrolases"/>
    <property type="match status" value="1"/>
</dbReference>
<evidence type="ECO:0000256" key="6">
    <source>
        <dbReference type="RuleBase" id="RU003330"/>
    </source>
</evidence>
<reference evidence="8 9" key="1">
    <citation type="journal article" date="2016" name="Nat. Commun.">
        <title>Thousands of microbial genomes shed light on interconnected biogeochemical processes in an aquifer system.</title>
        <authorList>
            <person name="Anantharaman K."/>
            <person name="Brown C.T."/>
            <person name="Hug L.A."/>
            <person name="Sharon I."/>
            <person name="Castelle C.J."/>
            <person name="Probst A.J."/>
            <person name="Thomas B.C."/>
            <person name="Singh A."/>
            <person name="Wilkins M.J."/>
            <person name="Karaoz U."/>
            <person name="Brodie E.L."/>
            <person name="Williams K.H."/>
            <person name="Hubbard S.S."/>
            <person name="Banfield J.F."/>
        </authorList>
    </citation>
    <scope>NUCLEOTIDE SEQUENCE [LARGE SCALE GENOMIC DNA]</scope>
</reference>
<sequence>MKILLIGPQGSGKSTQAKLLAEFLKVPFISMGDIFRKISAGDSDLGKRVKKILDKGQLVDDQTTSETVKQRLQEKDCQDNFVVDGYPRTENQLRNFDPGFDKVFYLNVPEEEVIKRLSARGRSDDTYELIKRRLDLYYQQTQPLLDYYKQGNRLIEISGIGDIQNIQDEIKKSI</sequence>
<comment type="domain">
    <text evidence="5">Consists of three domains, a large central CORE domain and two small peripheral domains, NMPbind and LID, which undergo movements during catalysis. The LID domain closes over the site of phosphoryl transfer upon ATP binding. Assembling and dissambling the active center during each catalytic cycle provides an effective means to prevent ATP hydrolysis.</text>
</comment>
<feature type="binding site" evidence="5">
    <location>
        <position position="120"/>
    </location>
    <ligand>
        <name>ATP</name>
        <dbReference type="ChEBI" id="CHEBI:30616"/>
    </ligand>
</feature>
<feature type="binding site" evidence="5">
    <location>
        <begin position="10"/>
        <end position="15"/>
    </location>
    <ligand>
        <name>ATP</name>
        <dbReference type="ChEBI" id="CHEBI:30616"/>
    </ligand>
</feature>
<evidence type="ECO:0000256" key="2">
    <source>
        <dbReference type="ARBA" id="ARBA00022727"/>
    </source>
</evidence>
<evidence type="ECO:0000313" key="8">
    <source>
        <dbReference type="EMBL" id="OGE65046.1"/>
    </source>
</evidence>
<comment type="catalytic activity">
    <reaction evidence="5 7">
        <text>AMP + ATP = 2 ADP</text>
        <dbReference type="Rhea" id="RHEA:12973"/>
        <dbReference type="ChEBI" id="CHEBI:30616"/>
        <dbReference type="ChEBI" id="CHEBI:456215"/>
        <dbReference type="ChEBI" id="CHEBI:456216"/>
        <dbReference type="EC" id="2.7.4.3"/>
    </reaction>
</comment>
<comment type="caution">
    <text evidence="8">The sequence shown here is derived from an EMBL/GenBank/DDBJ whole genome shotgun (WGS) entry which is preliminary data.</text>
</comment>
<feature type="binding site" evidence="5">
    <location>
        <position position="133"/>
    </location>
    <ligand>
        <name>AMP</name>
        <dbReference type="ChEBI" id="CHEBI:456215"/>
    </ligand>
</feature>
<dbReference type="InterPro" id="IPR000850">
    <property type="entry name" value="Adenylat/UMP-CMP_kin"/>
</dbReference>
<evidence type="ECO:0000256" key="5">
    <source>
        <dbReference type="HAMAP-Rule" id="MF_00235"/>
    </source>
</evidence>
<feature type="region of interest" description="NMP" evidence="5">
    <location>
        <begin position="30"/>
        <end position="59"/>
    </location>
</feature>
<protein>
    <recommendedName>
        <fullName evidence="5 7">Adenylate kinase</fullName>
        <shortName evidence="5">AK</shortName>
        <ecNumber evidence="5 7">2.7.4.3</ecNumber>
    </recommendedName>
    <alternativeName>
        <fullName evidence="5">ATP-AMP transphosphorylase</fullName>
    </alternativeName>
    <alternativeName>
        <fullName evidence="5">ATP:AMP phosphotransferase</fullName>
    </alternativeName>
    <alternativeName>
        <fullName evidence="5">Adenylate monophosphate kinase</fullName>
    </alternativeName>
</protein>
<organism evidence="8 9">
    <name type="scientific">Candidatus Daviesbacteria bacterium RIFCSPLOWO2_02_FULL_36_7</name>
    <dbReference type="NCBI Taxonomy" id="1797792"/>
    <lineage>
        <taxon>Bacteria</taxon>
        <taxon>Candidatus Daviesiibacteriota</taxon>
    </lineage>
</organism>
<dbReference type="HAMAP" id="MF_00235">
    <property type="entry name" value="Adenylate_kinase_Adk"/>
    <property type="match status" value="1"/>
</dbReference>
<evidence type="ECO:0000313" key="9">
    <source>
        <dbReference type="Proteomes" id="UP000178859"/>
    </source>
</evidence>
<dbReference type="UniPathway" id="UPA00588">
    <property type="reaction ID" value="UER00649"/>
</dbReference>
<comment type="function">
    <text evidence="5">Catalyzes the reversible transfer of the terminal phosphate group between ATP and AMP. Plays an important role in cellular energy homeostasis and in adenine nucleotide metabolism.</text>
</comment>
<dbReference type="GO" id="GO:0005524">
    <property type="term" value="F:ATP binding"/>
    <property type="evidence" value="ECO:0007669"/>
    <property type="project" value="UniProtKB-UniRule"/>
</dbReference>
<feature type="binding site" evidence="5">
    <location>
        <position position="122"/>
    </location>
    <ligand>
        <name>AMP</name>
        <dbReference type="ChEBI" id="CHEBI:456215"/>
    </ligand>
</feature>
<keyword evidence="1 5" id="KW-0808">Transferase</keyword>
<feature type="binding site" evidence="5">
    <location>
        <begin position="57"/>
        <end position="59"/>
    </location>
    <ligand>
        <name>AMP</name>
        <dbReference type="ChEBI" id="CHEBI:456215"/>
    </ligand>
</feature>
<name>A0A1F5MI47_9BACT</name>
<keyword evidence="5" id="KW-0963">Cytoplasm</keyword>
<evidence type="ECO:0000256" key="1">
    <source>
        <dbReference type="ARBA" id="ARBA00022679"/>
    </source>
</evidence>
<comment type="caution">
    <text evidence="5">Lacks conserved residue(s) required for the propagation of feature annotation.</text>
</comment>
<dbReference type="EC" id="2.7.4.3" evidence="5 7"/>
<keyword evidence="5 7" id="KW-0067">ATP-binding</keyword>
<dbReference type="AlphaFoldDB" id="A0A1F5MI47"/>
<keyword evidence="3 5" id="KW-0547">Nucleotide-binding</keyword>
<dbReference type="PROSITE" id="PS00113">
    <property type="entry name" value="ADENYLATE_KINASE"/>
    <property type="match status" value="1"/>
</dbReference>
<feature type="binding site" evidence="5">
    <location>
        <begin position="85"/>
        <end position="88"/>
    </location>
    <ligand>
        <name>AMP</name>
        <dbReference type="ChEBI" id="CHEBI:456215"/>
    </ligand>
</feature>
<proteinExistence type="inferred from homology"/>
<dbReference type="InterPro" id="IPR033690">
    <property type="entry name" value="Adenylat_kinase_CS"/>
</dbReference>
<dbReference type="GO" id="GO:0044209">
    <property type="term" value="P:AMP salvage"/>
    <property type="evidence" value="ECO:0007669"/>
    <property type="project" value="UniProtKB-UniRule"/>
</dbReference>
<dbReference type="Gene3D" id="3.40.50.300">
    <property type="entry name" value="P-loop containing nucleotide triphosphate hydrolases"/>
    <property type="match status" value="1"/>
</dbReference>
<evidence type="ECO:0000256" key="3">
    <source>
        <dbReference type="ARBA" id="ARBA00022741"/>
    </source>
</evidence>
<dbReference type="PRINTS" id="PR00094">
    <property type="entry name" value="ADENYLTKNASE"/>
</dbReference>
<evidence type="ECO:0000256" key="4">
    <source>
        <dbReference type="ARBA" id="ARBA00022777"/>
    </source>
</evidence>
<dbReference type="EMBL" id="MFDT01000006">
    <property type="protein sequence ID" value="OGE65046.1"/>
    <property type="molecule type" value="Genomic_DNA"/>
</dbReference>
<dbReference type="GO" id="GO:0005737">
    <property type="term" value="C:cytoplasm"/>
    <property type="evidence" value="ECO:0007669"/>
    <property type="project" value="UniProtKB-SubCell"/>
</dbReference>
<keyword evidence="4 5" id="KW-0418">Kinase</keyword>
<comment type="similarity">
    <text evidence="5 6">Belongs to the adenylate kinase family.</text>
</comment>